<comment type="caution">
    <text evidence="1">The sequence shown here is derived from an EMBL/GenBank/DDBJ whole genome shotgun (WGS) entry which is preliminary data.</text>
</comment>
<organism evidence="1 2">
    <name type="scientific">Bauhinia variegata</name>
    <name type="common">Purple orchid tree</name>
    <name type="synonym">Phanera variegata</name>
    <dbReference type="NCBI Taxonomy" id="167791"/>
    <lineage>
        <taxon>Eukaryota</taxon>
        <taxon>Viridiplantae</taxon>
        <taxon>Streptophyta</taxon>
        <taxon>Embryophyta</taxon>
        <taxon>Tracheophyta</taxon>
        <taxon>Spermatophyta</taxon>
        <taxon>Magnoliopsida</taxon>
        <taxon>eudicotyledons</taxon>
        <taxon>Gunneridae</taxon>
        <taxon>Pentapetalae</taxon>
        <taxon>rosids</taxon>
        <taxon>fabids</taxon>
        <taxon>Fabales</taxon>
        <taxon>Fabaceae</taxon>
        <taxon>Cercidoideae</taxon>
        <taxon>Cercideae</taxon>
        <taxon>Bauhiniinae</taxon>
        <taxon>Bauhinia</taxon>
    </lineage>
</organism>
<evidence type="ECO:0000313" key="2">
    <source>
        <dbReference type="Proteomes" id="UP000828941"/>
    </source>
</evidence>
<keyword evidence="2" id="KW-1185">Reference proteome</keyword>
<name>A0ACB9LZ64_BAUVA</name>
<sequence length="288" mass="32860">MDVDHCVSSLLCHENETFLEDEDSFTHLRDCNMAEDEYLNILIEREIDLGFKKDEPLGFGNWIKHARLDAINWILKSDKYWAIRILSVACLSIAAKIEECNVPALSEFQLEDYSFESKVIQRMELLVLSTLEWKMGFITPFVFLPYFITKFCNESPPTHIFCKTVQVISTIMKEVNLVDHRSSVIAAAATLVALDPQLSRKALELKMTSVSQYKFLETEQVLASYSLMQRLYMDKAKGDELVHSANPSPTRSRPLESSLVTSAATSKRRRLTFNDHKESHGTQEGQGP</sequence>
<dbReference type="EMBL" id="CM039435">
    <property type="protein sequence ID" value="KAI4316616.1"/>
    <property type="molecule type" value="Genomic_DNA"/>
</dbReference>
<gene>
    <name evidence="1" type="ORF">L6164_024580</name>
</gene>
<proteinExistence type="predicted"/>
<protein>
    <submittedName>
        <fullName evidence="1">Uncharacterized protein</fullName>
    </submittedName>
</protein>
<reference evidence="1 2" key="1">
    <citation type="journal article" date="2022" name="DNA Res.">
        <title>Chromosomal-level genome assembly of the orchid tree Bauhinia variegata (Leguminosae; Cercidoideae) supports the allotetraploid origin hypothesis of Bauhinia.</title>
        <authorList>
            <person name="Zhong Y."/>
            <person name="Chen Y."/>
            <person name="Zheng D."/>
            <person name="Pang J."/>
            <person name="Liu Y."/>
            <person name="Luo S."/>
            <person name="Meng S."/>
            <person name="Qian L."/>
            <person name="Wei D."/>
            <person name="Dai S."/>
            <person name="Zhou R."/>
        </authorList>
    </citation>
    <scope>NUCLEOTIDE SEQUENCE [LARGE SCALE GENOMIC DNA]</scope>
    <source>
        <strain evidence="1">BV-YZ2020</strain>
    </source>
</reference>
<accession>A0ACB9LZ64</accession>
<dbReference type="Proteomes" id="UP000828941">
    <property type="component" value="Chromosome 10"/>
</dbReference>
<evidence type="ECO:0000313" key="1">
    <source>
        <dbReference type="EMBL" id="KAI4316616.1"/>
    </source>
</evidence>